<reference evidence="4" key="1">
    <citation type="journal article" date="2020" name="Fungal Divers.">
        <title>Resolving the Mortierellaceae phylogeny through synthesis of multi-gene phylogenetics and phylogenomics.</title>
        <authorList>
            <person name="Vandepol N."/>
            <person name="Liber J."/>
            <person name="Desiro A."/>
            <person name="Na H."/>
            <person name="Kennedy M."/>
            <person name="Barry K."/>
            <person name="Grigoriev I.V."/>
            <person name="Miller A.N."/>
            <person name="O'Donnell K."/>
            <person name="Stajich J.E."/>
            <person name="Bonito G."/>
        </authorList>
    </citation>
    <scope>NUCLEOTIDE SEQUENCE</scope>
    <source>
        <strain evidence="4">MES-2147</strain>
    </source>
</reference>
<sequence>MITEHDVFRSESNREQEEVAAQLAVKPDRLRHNGTGRFHDHVVICRSDIWVNKQDHFDEGEYILADSTYPISKVTVPVIKGAVFSDDEKYFNSCVVHVRV</sequence>
<comment type="cofactor">
    <cofactor evidence="1">
        <name>a divalent metal cation</name>
        <dbReference type="ChEBI" id="CHEBI:60240"/>
    </cofactor>
</comment>
<evidence type="ECO:0000313" key="5">
    <source>
        <dbReference type="Proteomes" id="UP000749646"/>
    </source>
</evidence>
<dbReference type="AlphaFoldDB" id="A0A9P6J0Q2"/>
<evidence type="ECO:0000256" key="1">
    <source>
        <dbReference type="ARBA" id="ARBA00001968"/>
    </source>
</evidence>
<dbReference type="GO" id="GO:0046872">
    <property type="term" value="F:metal ion binding"/>
    <property type="evidence" value="ECO:0007669"/>
    <property type="project" value="UniProtKB-KW"/>
</dbReference>
<keyword evidence="2" id="KW-0479">Metal-binding</keyword>
<name>A0A9P6J0Q2_9FUNG</name>
<evidence type="ECO:0000313" key="4">
    <source>
        <dbReference type="EMBL" id="KAF9956678.1"/>
    </source>
</evidence>
<organism evidence="4 5">
    <name type="scientific">Modicella reniformis</name>
    <dbReference type="NCBI Taxonomy" id="1440133"/>
    <lineage>
        <taxon>Eukaryota</taxon>
        <taxon>Fungi</taxon>
        <taxon>Fungi incertae sedis</taxon>
        <taxon>Mucoromycota</taxon>
        <taxon>Mortierellomycotina</taxon>
        <taxon>Mortierellomycetes</taxon>
        <taxon>Mortierellales</taxon>
        <taxon>Mortierellaceae</taxon>
        <taxon>Modicella</taxon>
    </lineage>
</organism>
<dbReference type="EMBL" id="JAAAHW010006665">
    <property type="protein sequence ID" value="KAF9956678.1"/>
    <property type="molecule type" value="Genomic_DNA"/>
</dbReference>
<dbReference type="InterPro" id="IPR027806">
    <property type="entry name" value="HARBI1_dom"/>
</dbReference>
<protein>
    <recommendedName>
        <fullName evidence="3">DDE Tnp4 domain-containing protein</fullName>
    </recommendedName>
</protein>
<gene>
    <name evidence="4" type="ORF">BGZ65_002511</name>
</gene>
<dbReference type="Proteomes" id="UP000749646">
    <property type="component" value="Unassembled WGS sequence"/>
</dbReference>
<dbReference type="OrthoDB" id="2436872at2759"/>
<evidence type="ECO:0000256" key="2">
    <source>
        <dbReference type="ARBA" id="ARBA00022723"/>
    </source>
</evidence>
<feature type="domain" description="DDE Tnp4" evidence="3">
    <location>
        <begin position="32"/>
        <end position="99"/>
    </location>
</feature>
<evidence type="ECO:0000259" key="3">
    <source>
        <dbReference type="Pfam" id="PF13359"/>
    </source>
</evidence>
<dbReference type="Pfam" id="PF13359">
    <property type="entry name" value="DDE_Tnp_4"/>
    <property type="match status" value="1"/>
</dbReference>
<comment type="caution">
    <text evidence="4">The sequence shown here is derived from an EMBL/GenBank/DDBJ whole genome shotgun (WGS) entry which is preliminary data.</text>
</comment>
<keyword evidence="5" id="KW-1185">Reference proteome</keyword>
<proteinExistence type="predicted"/>
<accession>A0A9P6J0Q2</accession>